<dbReference type="SMART" id="SM00852">
    <property type="entry name" value="MoCF_biosynth"/>
    <property type="match status" value="1"/>
</dbReference>
<organism evidence="4 5">
    <name type="scientific">Naumannella cuiyingiana</name>
    <dbReference type="NCBI Taxonomy" id="1347891"/>
    <lineage>
        <taxon>Bacteria</taxon>
        <taxon>Bacillati</taxon>
        <taxon>Actinomycetota</taxon>
        <taxon>Actinomycetes</taxon>
        <taxon>Propionibacteriales</taxon>
        <taxon>Propionibacteriaceae</taxon>
        <taxon>Naumannella</taxon>
    </lineage>
</organism>
<comment type="caution">
    <text evidence="4">The sequence shown here is derived from an EMBL/GenBank/DDBJ whole genome shotgun (WGS) entry which is preliminary data.</text>
</comment>
<proteinExistence type="predicted"/>
<dbReference type="PROSITE" id="PS01078">
    <property type="entry name" value="MOCF_BIOSYNTHESIS_1"/>
    <property type="match status" value="1"/>
</dbReference>
<dbReference type="InterPro" id="IPR001453">
    <property type="entry name" value="MoaB/Mog_dom"/>
</dbReference>
<dbReference type="GO" id="GO:0006777">
    <property type="term" value="P:Mo-molybdopterin cofactor biosynthetic process"/>
    <property type="evidence" value="ECO:0007669"/>
    <property type="project" value="UniProtKB-KW"/>
</dbReference>
<keyword evidence="5" id="KW-1185">Reference proteome</keyword>
<accession>A0A7Z0D9Y6</accession>
<dbReference type="CDD" id="cd00886">
    <property type="entry name" value="MogA_MoaB"/>
    <property type="match status" value="1"/>
</dbReference>
<dbReference type="Gene3D" id="3.40.980.10">
    <property type="entry name" value="MoaB/Mog-like domain"/>
    <property type="match status" value="1"/>
</dbReference>
<dbReference type="PANTHER" id="PTHR43764">
    <property type="entry name" value="MOLYBDENUM COFACTOR BIOSYNTHESIS"/>
    <property type="match status" value="1"/>
</dbReference>
<evidence type="ECO:0000256" key="2">
    <source>
        <dbReference type="ARBA" id="ARBA00023150"/>
    </source>
</evidence>
<dbReference type="Pfam" id="PF00994">
    <property type="entry name" value="MoCF_biosynth"/>
    <property type="match status" value="1"/>
</dbReference>
<dbReference type="SUPFAM" id="SSF53218">
    <property type="entry name" value="Molybdenum cofactor biosynthesis proteins"/>
    <property type="match status" value="1"/>
</dbReference>
<evidence type="ECO:0000313" key="5">
    <source>
        <dbReference type="Proteomes" id="UP000527616"/>
    </source>
</evidence>
<dbReference type="InterPro" id="IPR036425">
    <property type="entry name" value="MoaB/Mog-like_dom_sf"/>
</dbReference>
<dbReference type="RefSeq" id="WP_179445488.1">
    <property type="nucleotide sequence ID" value="NZ_JACBZS010000001.1"/>
</dbReference>
<dbReference type="AlphaFoldDB" id="A0A7Z0D9Y6"/>
<keyword evidence="2" id="KW-0501">Molybdenum cofactor biosynthesis</keyword>
<sequence>MVTDLGRAMVITVSTRAAAGEYTDETGPVIAQRLKVWGFNVYPGVIVPDGEGVGAALQAAIASELSLIVTTGGTGLSPTDRTPEATAPLLDIQLPWLPELFVRRGLDKGVATAVLTRGVAGVAGRTMIINLPGSRGAVDDGLETLGMVVPHAVRQLRGAGDHER</sequence>
<dbReference type="NCBIfam" id="TIGR00177">
    <property type="entry name" value="molyb_syn"/>
    <property type="match status" value="1"/>
</dbReference>
<gene>
    <name evidence="4" type="ORF">GGQ54_002255</name>
</gene>
<dbReference type="EMBL" id="JACBZS010000001">
    <property type="protein sequence ID" value="NYI71695.1"/>
    <property type="molecule type" value="Genomic_DNA"/>
</dbReference>
<name>A0A7Z0D9Y6_9ACTN</name>
<reference evidence="4 5" key="1">
    <citation type="submission" date="2020-07" db="EMBL/GenBank/DDBJ databases">
        <title>Sequencing the genomes of 1000 actinobacteria strains.</title>
        <authorList>
            <person name="Klenk H.-P."/>
        </authorList>
    </citation>
    <scope>NUCLEOTIDE SEQUENCE [LARGE SCALE GENOMIC DNA]</scope>
    <source>
        <strain evidence="4 5">DSM 103164</strain>
    </source>
</reference>
<feature type="domain" description="MoaB/Mog" evidence="3">
    <location>
        <begin position="9"/>
        <end position="152"/>
    </location>
</feature>
<dbReference type="PANTHER" id="PTHR43764:SF1">
    <property type="entry name" value="MOLYBDOPTERIN MOLYBDOTRANSFERASE"/>
    <property type="match status" value="1"/>
</dbReference>
<dbReference type="InterPro" id="IPR008284">
    <property type="entry name" value="MoCF_biosynth_CS"/>
</dbReference>
<protein>
    <submittedName>
        <fullName evidence="4">Molybdenum cofactor synthesis domain-containing protein</fullName>
    </submittedName>
</protein>
<comment type="pathway">
    <text evidence="1">Cofactor biosynthesis; molybdopterin biosynthesis.</text>
</comment>
<dbReference type="InterPro" id="IPR051920">
    <property type="entry name" value="MPT_Adenylyltrnsfr/MoaC-Rel"/>
</dbReference>
<dbReference type="Proteomes" id="UP000527616">
    <property type="component" value="Unassembled WGS sequence"/>
</dbReference>
<evidence type="ECO:0000256" key="1">
    <source>
        <dbReference type="ARBA" id="ARBA00005046"/>
    </source>
</evidence>
<dbReference type="UniPathway" id="UPA00344"/>
<evidence type="ECO:0000259" key="3">
    <source>
        <dbReference type="SMART" id="SM00852"/>
    </source>
</evidence>
<evidence type="ECO:0000313" key="4">
    <source>
        <dbReference type="EMBL" id="NYI71695.1"/>
    </source>
</evidence>